<dbReference type="AlphaFoldDB" id="A0AA35NFD0"/>
<keyword evidence="9 11" id="KW-0472">Membrane</keyword>
<dbReference type="Proteomes" id="UP001161438">
    <property type="component" value="Chromosome 15"/>
</dbReference>
<evidence type="ECO:0000256" key="3">
    <source>
        <dbReference type="ARBA" id="ARBA00022502"/>
    </source>
</evidence>
<protein>
    <recommendedName>
        <fullName evidence="11">Mannosyltransferase</fullName>
        <ecNumber evidence="11">2.4.1.-</ecNumber>
    </recommendedName>
</protein>
<dbReference type="GO" id="GO:0005789">
    <property type="term" value="C:endoplasmic reticulum membrane"/>
    <property type="evidence" value="ECO:0007669"/>
    <property type="project" value="UniProtKB-SubCell"/>
</dbReference>
<proteinExistence type="inferred from homology"/>
<dbReference type="InterPro" id="IPR005599">
    <property type="entry name" value="GPI_mannosylTrfase"/>
</dbReference>
<evidence type="ECO:0000256" key="9">
    <source>
        <dbReference type="ARBA" id="ARBA00023136"/>
    </source>
</evidence>
<keyword evidence="7 11" id="KW-0256">Endoplasmic reticulum</keyword>
<evidence type="ECO:0000256" key="10">
    <source>
        <dbReference type="ARBA" id="ARBA00038466"/>
    </source>
</evidence>
<comment type="pathway">
    <text evidence="2">Glycolipid biosynthesis; glycosylphosphatidylinositol-anchor biosynthesis.</text>
</comment>
<keyword evidence="3" id="KW-0337">GPI-anchor biosynthesis</keyword>
<dbReference type="GO" id="GO:0006506">
    <property type="term" value="P:GPI anchor biosynthetic process"/>
    <property type="evidence" value="ECO:0007669"/>
    <property type="project" value="UniProtKB-KW"/>
</dbReference>
<comment type="similarity">
    <text evidence="10">Belongs to the glycosyltransferase 22 family. PIGZ subfamily.</text>
</comment>
<comment type="subcellular location">
    <subcellularLocation>
        <location evidence="1 11">Endoplasmic reticulum membrane</location>
        <topology evidence="1 11">Multi-pass membrane protein</topology>
    </subcellularLocation>
</comment>
<feature type="transmembrane region" description="Helical" evidence="11">
    <location>
        <begin position="139"/>
        <end position="160"/>
    </location>
</feature>
<sequence>MSVTLKLCRRREMRTIRSNIRKNTVKTSAWPYVRYATILLLFHSHTPVTQVCIMGYQLWPYLVCAIGLMLGLSPSYIHPDEHFQCIEILVMQFTKAKGTVPWEFEPSFAARSYVPLLLFYGPLFTILKSFPNAQSNPILILYLMRLQNYVMIVLCCHFIIPKLMRSDKRAVQSMKKGIILTSYVTWTYQTHTFSNSIETLILMSTLIVMENMVNEENITKRKFKESILLGLLFSLGVFNRVTFPAFILLPCLILFWKYYRVHWQSFSLLLLSSIFFSFLFVFIDTYIFNGGERLVIAPLNNLKYNLDVQNLQLHGLHPRYTHLLVNLPQVLGPVLLLAILSGYKLDSLSTYSIVSGMIFLSLFQHQELRFLIPLVPLFVTNLNWTPLSSALMGKKMFKGTWFLFNIIMAFIMGISHQGGIIQFLGDYFHFHTEPMGVHIWWKTYSPPTWMYMDDAITISSIVNSKDGVESLNEIAFKLGTHHVIDLKGCDLPLLEETITKLRLNGLETPLTLITPDSMISEVKKLMRDETVKLISKRHYLFHLDLDHFDFNDYTTFKPGLTVYSIELL</sequence>
<feature type="transmembrane region" description="Helical" evidence="11">
    <location>
        <begin position="268"/>
        <end position="288"/>
    </location>
</feature>
<dbReference type="GO" id="GO:0000026">
    <property type="term" value="F:alpha-1,2-mannosyltransferase activity"/>
    <property type="evidence" value="ECO:0007669"/>
    <property type="project" value="TreeGrafter"/>
</dbReference>
<feature type="transmembrane region" description="Helical" evidence="11">
    <location>
        <begin position="58"/>
        <end position="77"/>
    </location>
</feature>
<keyword evidence="13" id="KW-1185">Reference proteome</keyword>
<keyword evidence="6 11" id="KW-0812">Transmembrane</keyword>
<organism evidence="12 13">
    <name type="scientific">Saccharomyces mikatae IFO 1815</name>
    <dbReference type="NCBI Taxonomy" id="226126"/>
    <lineage>
        <taxon>Eukaryota</taxon>
        <taxon>Fungi</taxon>
        <taxon>Dikarya</taxon>
        <taxon>Ascomycota</taxon>
        <taxon>Saccharomycotina</taxon>
        <taxon>Saccharomycetes</taxon>
        <taxon>Saccharomycetales</taxon>
        <taxon>Saccharomycetaceae</taxon>
        <taxon>Saccharomyces</taxon>
    </lineage>
</organism>
<feature type="transmembrane region" description="Helical" evidence="11">
    <location>
        <begin position="227"/>
        <end position="256"/>
    </location>
</feature>
<dbReference type="EMBL" id="OX365771">
    <property type="protein sequence ID" value="CAI4036449.1"/>
    <property type="molecule type" value="Genomic_DNA"/>
</dbReference>
<dbReference type="RefSeq" id="XP_056079569.1">
    <property type="nucleotide sequence ID" value="XM_056225784.1"/>
</dbReference>
<evidence type="ECO:0000256" key="4">
    <source>
        <dbReference type="ARBA" id="ARBA00022676"/>
    </source>
</evidence>
<reference evidence="12" key="1">
    <citation type="submission" date="2022-10" db="EMBL/GenBank/DDBJ databases">
        <authorList>
            <person name="Byrne P K."/>
        </authorList>
    </citation>
    <scope>NUCLEOTIDE SEQUENCE</scope>
    <source>
        <strain evidence="12">IFO1815</strain>
    </source>
</reference>
<dbReference type="GeneID" id="80921357"/>
<evidence type="ECO:0000313" key="12">
    <source>
        <dbReference type="EMBL" id="CAI4036449.1"/>
    </source>
</evidence>
<gene>
    <name evidence="12" type="primary">SMKI15G2940</name>
    <name evidence="12" type="ORF">SMKI_15G2940</name>
</gene>
<evidence type="ECO:0000256" key="1">
    <source>
        <dbReference type="ARBA" id="ARBA00004477"/>
    </source>
</evidence>
<evidence type="ECO:0000256" key="7">
    <source>
        <dbReference type="ARBA" id="ARBA00022824"/>
    </source>
</evidence>
<evidence type="ECO:0000256" key="2">
    <source>
        <dbReference type="ARBA" id="ARBA00004687"/>
    </source>
</evidence>
<keyword evidence="4 11" id="KW-0328">Glycosyltransferase</keyword>
<feature type="transmembrane region" description="Helical" evidence="11">
    <location>
        <begin position="402"/>
        <end position="425"/>
    </location>
</feature>
<name>A0AA35NFD0_SACMI</name>
<evidence type="ECO:0000256" key="11">
    <source>
        <dbReference type="RuleBase" id="RU363075"/>
    </source>
</evidence>
<dbReference type="PANTHER" id="PTHR22760:SF3">
    <property type="entry name" value="GPI MANNOSYLTRANSFERASE 4"/>
    <property type="match status" value="1"/>
</dbReference>
<keyword evidence="5" id="KW-0808">Transferase</keyword>
<evidence type="ECO:0000256" key="6">
    <source>
        <dbReference type="ARBA" id="ARBA00022692"/>
    </source>
</evidence>
<dbReference type="PANTHER" id="PTHR22760">
    <property type="entry name" value="GLYCOSYLTRANSFERASE"/>
    <property type="match status" value="1"/>
</dbReference>
<evidence type="ECO:0000256" key="8">
    <source>
        <dbReference type="ARBA" id="ARBA00022989"/>
    </source>
</evidence>
<evidence type="ECO:0000256" key="5">
    <source>
        <dbReference type="ARBA" id="ARBA00022679"/>
    </source>
</evidence>
<evidence type="ECO:0000313" key="13">
    <source>
        <dbReference type="Proteomes" id="UP001161438"/>
    </source>
</evidence>
<dbReference type="EC" id="2.4.1.-" evidence="11"/>
<keyword evidence="8 11" id="KW-1133">Transmembrane helix</keyword>
<accession>A0AA35NFD0</accession>
<dbReference type="Pfam" id="PF03901">
    <property type="entry name" value="Glyco_transf_22"/>
    <property type="match status" value="1"/>
</dbReference>